<dbReference type="RefSeq" id="WP_091291265.1">
    <property type="nucleotide sequence ID" value="NZ_FMDN01000002.1"/>
</dbReference>
<keyword evidence="1" id="KW-1133">Transmembrane helix</keyword>
<proteinExistence type="predicted"/>
<feature type="transmembrane region" description="Helical" evidence="1">
    <location>
        <begin position="40"/>
        <end position="59"/>
    </location>
</feature>
<dbReference type="OrthoDB" id="3480265at2"/>
<dbReference type="AlphaFoldDB" id="A0A1C5GVF4"/>
<sequence length="280" mass="29527">MSALTEPTRATGRRAAEPAARFRDLLAAEWIKLSSLRSTYGSLVLIAVSAALFSVRAALADHHNWPDYPAERRAAFDPIHDAFPEEGWLFIILAAGVVGAVTIAGEYASGQIRTTFAAVPARRAVMAAKVVVLAAVMLVVGVLAAGVSFALSQAILADRGVGASLGDPGALRAVAASVLLLPVCALIGLGFGALLRHTAPAIVTTTTVLLLLPLAFDTRNRWTAAIHNALPVPAWERLVSNPFIEFNEHLATIPGSWVVLAAWPVFAALVAMAVVHRREP</sequence>
<feature type="transmembrane region" description="Helical" evidence="1">
    <location>
        <begin position="88"/>
        <end position="109"/>
    </location>
</feature>
<evidence type="ECO:0000313" key="3">
    <source>
        <dbReference type="Proteomes" id="UP000199408"/>
    </source>
</evidence>
<dbReference type="EMBL" id="FMDN01000002">
    <property type="protein sequence ID" value="SCG37779.1"/>
    <property type="molecule type" value="Genomic_DNA"/>
</dbReference>
<dbReference type="STRING" id="47864.GA0070560_102164"/>
<name>A0A1C5GVF4_9ACTN</name>
<evidence type="ECO:0000256" key="1">
    <source>
        <dbReference type="SAM" id="Phobius"/>
    </source>
</evidence>
<accession>A0A1C5GVF4</accession>
<reference evidence="3" key="1">
    <citation type="submission" date="2016-06" db="EMBL/GenBank/DDBJ databases">
        <authorList>
            <person name="Varghese N."/>
        </authorList>
    </citation>
    <scope>NUCLEOTIDE SEQUENCE [LARGE SCALE GENOMIC DNA]</scope>
    <source>
        <strain evidence="3">DSM 43171</strain>
    </source>
</reference>
<protein>
    <submittedName>
        <fullName evidence="2">ABC-2 family transporter protein</fullName>
    </submittedName>
</protein>
<gene>
    <name evidence="2" type="ORF">GA0070560_102164</name>
</gene>
<organism evidence="2 3">
    <name type="scientific">Micromonospora halophytica</name>
    <dbReference type="NCBI Taxonomy" id="47864"/>
    <lineage>
        <taxon>Bacteria</taxon>
        <taxon>Bacillati</taxon>
        <taxon>Actinomycetota</taxon>
        <taxon>Actinomycetes</taxon>
        <taxon>Micromonosporales</taxon>
        <taxon>Micromonosporaceae</taxon>
        <taxon>Micromonospora</taxon>
    </lineage>
</organism>
<feature type="transmembrane region" description="Helical" evidence="1">
    <location>
        <begin position="171"/>
        <end position="191"/>
    </location>
</feature>
<evidence type="ECO:0000313" key="2">
    <source>
        <dbReference type="EMBL" id="SCG37779.1"/>
    </source>
</evidence>
<feature type="transmembrane region" description="Helical" evidence="1">
    <location>
        <begin position="130"/>
        <end position="151"/>
    </location>
</feature>
<feature type="transmembrane region" description="Helical" evidence="1">
    <location>
        <begin position="255"/>
        <end position="275"/>
    </location>
</feature>
<feature type="transmembrane region" description="Helical" evidence="1">
    <location>
        <begin position="198"/>
        <end position="216"/>
    </location>
</feature>
<keyword evidence="3" id="KW-1185">Reference proteome</keyword>
<dbReference type="Proteomes" id="UP000199408">
    <property type="component" value="Unassembled WGS sequence"/>
</dbReference>
<keyword evidence="1" id="KW-0812">Transmembrane</keyword>
<keyword evidence="1" id="KW-0472">Membrane</keyword>